<evidence type="ECO:0000313" key="3">
    <source>
        <dbReference type="Proteomes" id="UP000735302"/>
    </source>
</evidence>
<evidence type="ECO:0000256" key="1">
    <source>
        <dbReference type="SAM" id="MobiDB-lite"/>
    </source>
</evidence>
<sequence length="119" mass="14206">MDKEGMEKRRSRKGGDKEEKEQQGQQEQQWRNLKEEERKNDTKGWQKRRKMRRRRRRLNVHNNVILGFQGLRQARALLAGFETATEGSMQISEWVRYPLRHETPIALPDPCDRLSGNFS</sequence>
<gene>
    <name evidence="2" type="ORF">PoB_004945200</name>
</gene>
<feature type="region of interest" description="Disordered" evidence="1">
    <location>
        <begin position="1"/>
        <end position="56"/>
    </location>
</feature>
<name>A0AAV4BUD4_9GAST</name>
<dbReference type="Proteomes" id="UP000735302">
    <property type="component" value="Unassembled WGS sequence"/>
</dbReference>
<keyword evidence="3" id="KW-1185">Reference proteome</keyword>
<feature type="compositionally biased region" description="Basic and acidic residues" evidence="1">
    <location>
        <begin position="1"/>
        <end position="22"/>
    </location>
</feature>
<feature type="compositionally biased region" description="Basic residues" evidence="1">
    <location>
        <begin position="45"/>
        <end position="56"/>
    </location>
</feature>
<comment type="caution">
    <text evidence="2">The sequence shown here is derived from an EMBL/GenBank/DDBJ whole genome shotgun (WGS) entry which is preliminary data.</text>
</comment>
<dbReference type="EMBL" id="BLXT01005465">
    <property type="protein sequence ID" value="GFO22947.1"/>
    <property type="molecule type" value="Genomic_DNA"/>
</dbReference>
<protein>
    <submittedName>
        <fullName evidence="2">Uncharacterized protein</fullName>
    </submittedName>
</protein>
<reference evidence="2 3" key="1">
    <citation type="journal article" date="2021" name="Elife">
        <title>Chloroplast acquisition without the gene transfer in kleptoplastic sea slugs, Plakobranchus ocellatus.</title>
        <authorList>
            <person name="Maeda T."/>
            <person name="Takahashi S."/>
            <person name="Yoshida T."/>
            <person name="Shimamura S."/>
            <person name="Takaki Y."/>
            <person name="Nagai Y."/>
            <person name="Toyoda A."/>
            <person name="Suzuki Y."/>
            <person name="Arimoto A."/>
            <person name="Ishii H."/>
            <person name="Satoh N."/>
            <person name="Nishiyama T."/>
            <person name="Hasebe M."/>
            <person name="Maruyama T."/>
            <person name="Minagawa J."/>
            <person name="Obokata J."/>
            <person name="Shigenobu S."/>
        </authorList>
    </citation>
    <scope>NUCLEOTIDE SEQUENCE [LARGE SCALE GENOMIC DNA]</scope>
</reference>
<dbReference type="AlphaFoldDB" id="A0AAV4BUD4"/>
<organism evidence="2 3">
    <name type="scientific">Plakobranchus ocellatus</name>
    <dbReference type="NCBI Taxonomy" id="259542"/>
    <lineage>
        <taxon>Eukaryota</taxon>
        <taxon>Metazoa</taxon>
        <taxon>Spiralia</taxon>
        <taxon>Lophotrochozoa</taxon>
        <taxon>Mollusca</taxon>
        <taxon>Gastropoda</taxon>
        <taxon>Heterobranchia</taxon>
        <taxon>Euthyneura</taxon>
        <taxon>Panpulmonata</taxon>
        <taxon>Sacoglossa</taxon>
        <taxon>Placobranchoidea</taxon>
        <taxon>Plakobranchidae</taxon>
        <taxon>Plakobranchus</taxon>
    </lineage>
</organism>
<accession>A0AAV4BUD4</accession>
<evidence type="ECO:0000313" key="2">
    <source>
        <dbReference type="EMBL" id="GFO22947.1"/>
    </source>
</evidence>
<proteinExistence type="predicted"/>
<feature type="compositionally biased region" description="Basic and acidic residues" evidence="1">
    <location>
        <begin position="32"/>
        <end position="44"/>
    </location>
</feature>